<dbReference type="RefSeq" id="WP_380919953.1">
    <property type="nucleotide sequence ID" value="NZ_JBHUPE010000004.1"/>
</dbReference>
<name>A0ABW5YX95_9SPHI</name>
<keyword evidence="1" id="KW-0472">Membrane</keyword>
<sequence>MQITDKTIQRIIGDVLKYGVRTVLAISTIGGLIFLYNHANEQADYARFTENDRSIIEVVSDVFSGVFNMQGRSIIFLAIIILFCTPLIRLLLSLVSFIIEGDKLYVFITTLVLIIIAFSMYFGFGH</sequence>
<evidence type="ECO:0000313" key="2">
    <source>
        <dbReference type="EMBL" id="MFD2904172.1"/>
    </source>
</evidence>
<gene>
    <name evidence="2" type="ORF">ACFS6I_09570</name>
</gene>
<organism evidence="2 3">
    <name type="scientific">Sphingobacterium anhuiense</name>
    <dbReference type="NCBI Taxonomy" id="493780"/>
    <lineage>
        <taxon>Bacteria</taxon>
        <taxon>Pseudomonadati</taxon>
        <taxon>Bacteroidota</taxon>
        <taxon>Sphingobacteriia</taxon>
        <taxon>Sphingobacteriales</taxon>
        <taxon>Sphingobacteriaceae</taxon>
        <taxon>Sphingobacterium</taxon>
    </lineage>
</organism>
<evidence type="ECO:0000256" key="1">
    <source>
        <dbReference type="SAM" id="Phobius"/>
    </source>
</evidence>
<evidence type="ECO:0000313" key="3">
    <source>
        <dbReference type="Proteomes" id="UP001597509"/>
    </source>
</evidence>
<comment type="caution">
    <text evidence="2">The sequence shown here is derived from an EMBL/GenBank/DDBJ whole genome shotgun (WGS) entry which is preliminary data.</text>
</comment>
<accession>A0ABW5YX95</accession>
<dbReference type="InterPro" id="IPR012861">
    <property type="entry name" value="DUF1634"/>
</dbReference>
<dbReference type="Proteomes" id="UP001597509">
    <property type="component" value="Unassembled WGS sequence"/>
</dbReference>
<keyword evidence="1" id="KW-0812">Transmembrane</keyword>
<feature type="transmembrane region" description="Helical" evidence="1">
    <location>
        <begin position="104"/>
        <end position="124"/>
    </location>
</feature>
<feature type="transmembrane region" description="Helical" evidence="1">
    <location>
        <begin position="74"/>
        <end position="92"/>
    </location>
</feature>
<proteinExistence type="predicted"/>
<feature type="transmembrane region" description="Helical" evidence="1">
    <location>
        <begin position="20"/>
        <end position="39"/>
    </location>
</feature>
<keyword evidence="1" id="KW-1133">Transmembrane helix</keyword>
<dbReference type="Pfam" id="PF07843">
    <property type="entry name" value="DUF1634"/>
    <property type="match status" value="1"/>
</dbReference>
<protein>
    <submittedName>
        <fullName evidence="2">DUF1634 domain-containing protein</fullName>
    </submittedName>
</protein>
<reference evidence="3" key="1">
    <citation type="journal article" date="2019" name="Int. J. Syst. Evol. Microbiol.">
        <title>The Global Catalogue of Microorganisms (GCM) 10K type strain sequencing project: providing services to taxonomists for standard genome sequencing and annotation.</title>
        <authorList>
            <consortium name="The Broad Institute Genomics Platform"/>
            <consortium name="The Broad Institute Genome Sequencing Center for Infectious Disease"/>
            <person name="Wu L."/>
            <person name="Ma J."/>
        </authorList>
    </citation>
    <scope>NUCLEOTIDE SEQUENCE [LARGE SCALE GENOMIC DNA]</scope>
    <source>
        <strain evidence="3">KCTC 22209</strain>
    </source>
</reference>
<dbReference type="EMBL" id="JBHUPE010000004">
    <property type="protein sequence ID" value="MFD2904172.1"/>
    <property type="molecule type" value="Genomic_DNA"/>
</dbReference>
<keyword evidence="3" id="KW-1185">Reference proteome</keyword>